<accession>A0ABD1MCW5</accession>
<dbReference type="EMBL" id="JBGMDY010000005">
    <property type="protein sequence ID" value="KAL2333640.1"/>
    <property type="molecule type" value="Genomic_DNA"/>
</dbReference>
<gene>
    <name evidence="1" type="ORF">Fmac_014853</name>
</gene>
<comment type="caution">
    <text evidence="1">The sequence shown here is derived from an EMBL/GenBank/DDBJ whole genome shotgun (WGS) entry which is preliminary data.</text>
</comment>
<keyword evidence="2" id="KW-1185">Reference proteome</keyword>
<protein>
    <submittedName>
        <fullName evidence="1">Uncharacterized protein</fullName>
    </submittedName>
</protein>
<organism evidence="1 2">
    <name type="scientific">Flemingia macrophylla</name>
    <dbReference type="NCBI Taxonomy" id="520843"/>
    <lineage>
        <taxon>Eukaryota</taxon>
        <taxon>Viridiplantae</taxon>
        <taxon>Streptophyta</taxon>
        <taxon>Embryophyta</taxon>
        <taxon>Tracheophyta</taxon>
        <taxon>Spermatophyta</taxon>
        <taxon>Magnoliopsida</taxon>
        <taxon>eudicotyledons</taxon>
        <taxon>Gunneridae</taxon>
        <taxon>Pentapetalae</taxon>
        <taxon>rosids</taxon>
        <taxon>fabids</taxon>
        <taxon>Fabales</taxon>
        <taxon>Fabaceae</taxon>
        <taxon>Papilionoideae</taxon>
        <taxon>50 kb inversion clade</taxon>
        <taxon>NPAAA clade</taxon>
        <taxon>indigoferoid/millettioid clade</taxon>
        <taxon>Phaseoleae</taxon>
        <taxon>Flemingia</taxon>
    </lineage>
</organism>
<evidence type="ECO:0000313" key="1">
    <source>
        <dbReference type="EMBL" id="KAL2333640.1"/>
    </source>
</evidence>
<reference evidence="1 2" key="1">
    <citation type="submission" date="2024-08" db="EMBL/GenBank/DDBJ databases">
        <title>Insights into the chromosomal genome structure of Flemingia macrophylla.</title>
        <authorList>
            <person name="Ding Y."/>
            <person name="Zhao Y."/>
            <person name="Bi W."/>
            <person name="Wu M."/>
            <person name="Zhao G."/>
            <person name="Gong Y."/>
            <person name="Li W."/>
            <person name="Zhang P."/>
        </authorList>
    </citation>
    <scope>NUCLEOTIDE SEQUENCE [LARGE SCALE GENOMIC DNA]</scope>
    <source>
        <strain evidence="1">DYQJB</strain>
        <tissue evidence="1">Leaf</tissue>
    </source>
</reference>
<name>A0ABD1MCW5_9FABA</name>
<dbReference type="Proteomes" id="UP001603857">
    <property type="component" value="Unassembled WGS sequence"/>
</dbReference>
<dbReference type="AlphaFoldDB" id="A0ABD1MCW5"/>
<sequence>MALFALSLPLSERFVLRVFCHGAACCNILPYLKFFDWVGCLPRFHHTRPTFVAIFHILSHARLKPLLLDFLYTFRRRLFHHRPYNALYAFAHMRFLDLDLDAFTYHVLLDSLIDQNYSTPSTSSSTKFVVVASRPILPMSSSSSICAKSRGRRRPMSISATWCVMGINYKALR</sequence>
<proteinExistence type="predicted"/>
<evidence type="ECO:0000313" key="2">
    <source>
        <dbReference type="Proteomes" id="UP001603857"/>
    </source>
</evidence>